<reference evidence="4 5" key="2">
    <citation type="submission" date="2019-09" db="EMBL/GenBank/DDBJ databases">
        <authorList>
            <person name="Jin C."/>
        </authorList>
    </citation>
    <scope>NUCLEOTIDE SEQUENCE [LARGE SCALE GENOMIC DNA]</scope>
    <source>
        <strain evidence="4 5">AN110305</strain>
    </source>
</reference>
<feature type="compositionally biased region" description="Polar residues" evidence="3">
    <location>
        <begin position="7"/>
        <end position="22"/>
    </location>
</feature>
<dbReference type="AlphaFoldDB" id="A0A5B2XPD0"/>
<dbReference type="CDD" id="cd04496">
    <property type="entry name" value="SSB_OBF"/>
    <property type="match status" value="1"/>
</dbReference>
<dbReference type="OrthoDB" id="9809878at2"/>
<dbReference type="Pfam" id="PF00436">
    <property type="entry name" value="SSB"/>
    <property type="match status" value="1"/>
</dbReference>
<gene>
    <name evidence="4" type="ORF">F0L68_05180</name>
</gene>
<dbReference type="PROSITE" id="PS50935">
    <property type="entry name" value="SSB"/>
    <property type="match status" value="1"/>
</dbReference>
<evidence type="ECO:0000313" key="5">
    <source>
        <dbReference type="Proteomes" id="UP000323454"/>
    </source>
</evidence>
<proteinExistence type="predicted"/>
<sequence>MSEDSLKSTSEPSLIQTVSDSTAPRHCPAARRNSGAVIHNRSVHPQIRRSRLVGPARPSMLDRPATRRRRAEGSTDMGVNETITTIVGTVISKVNERQTTDGVNLARFRVRSTERRYDNQTGQWGDGEQLFVNVTCWKRLADGVVASLAMGDPVVVTGRLYTRSYEAEGQAKFSVELTAVSVGPDLTRCVATLARNRRQADRPDSTPLDTARAAEGLDASVDADSSAAAEAGSGTARHAARQTAAEVAA</sequence>
<keyword evidence="1 2" id="KW-0238">DNA-binding</keyword>
<keyword evidence="5" id="KW-1185">Reference proteome</keyword>
<dbReference type="EMBL" id="VUOB01000008">
    <property type="protein sequence ID" value="KAA2265236.1"/>
    <property type="molecule type" value="Genomic_DNA"/>
</dbReference>
<dbReference type="InterPro" id="IPR000424">
    <property type="entry name" value="Primosome_PriB/ssb"/>
</dbReference>
<dbReference type="SUPFAM" id="SSF50249">
    <property type="entry name" value="Nucleic acid-binding proteins"/>
    <property type="match status" value="1"/>
</dbReference>
<reference evidence="4 5" key="1">
    <citation type="submission" date="2019-09" db="EMBL/GenBank/DDBJ databases">
        <title>Goodfellowia gen. nov., a new genus of the Pseudonocardineae related to Actinoalloteichus, containing Goodfellowia coeruleoviolacea gen. nov., comb. nov. gen. nov., comb. nov.</title>
        <authorList>
            <person name="Labeda D."/>
        </authorList>
    </citation>
    <scope>NUCLEOTIDE SEQUENCE [LARGE SCALE GENOMIC DNA]</scope>
    <source>
        <strain evidence="4 5">AN110305</strain>
    </source>
</reference>
<comment type="caution">
    <text evidence="4">The sequence shown here is derived from an EMBL/GenBank/DDBJ whole genome shotgun (WGS) entry which is preliminary data.</text>
</comment>
<evidence type="ECO:0000256" key="2">
    <source>
        <dbReference type="PROSITE-ProRule" id="PRU00252"/>
    </source>
</evidence>
<name>A0A5B2XPD0_9PSEU</name>
<dbReference type="InterPro" id="IPR012340">
    <property type="entry name" value="NA-bd_OB-fold"/>
</dbReference>
<feature type="region of interest" description="Disordered" evidence="3">
    <location>
        <begin position="197"/>
        <end position="249"/>
    </location>
</feature>
<dbReference type="Gene3D" id="2.40.50.140">
    <property type="entry name" value="Nucleic acid-binding proteins"/>
    <property type="match status" value="1"/>
</dbReference>
<feature type="compositionally biased region" description="Low complexity" evidence="3">
    <location>
        <begin position="216"/>
        <end position="237"/>
    </location>
</feature>
<evidence type="ECO:0000313" key="4">
    <source>
        <dbReference type="EMBL" id="KAA2265236.1"/>
    </source>
</evidence>
<dbReference type="Proteomes" id="UP000323454">
    <property type="component" value="Unassembled WGS sequence"/>
</dbReference>
<feature type="region of interest" description="Disordered" evidence="3">
    <location>
        <begin position="1"/>
        <end position="31"/>
    </location>
</feature>
<accession>A0A5B2XPD0</accession>
<dbReference type="GO" id="GO:0003697">
    <property type="term" value="F:single-stranded DNA binding"/>
    <property type="evidence" value="ECO:0007669"/>
    <property type="project" value="InterPro"/>
</dbReference>
<organism evidence="4 5">
    <name type="scientific">Solihabitans fulvus</name>
    <dbReference type="NCBI Taxonomy" id="1892852"/>
    <lineage>
        <taxon>Bacteria</taxon>
        <taxon>Bacillati</taxon>
        <taxon>Actinomycetota</taxon>
        <taxon>Actinomycetes</taxon>
        <taxon>Pseudonocardiales</taxon>
        <taxon>Pseudonocardiaceae</taxon>
        <taxon>Solihabitans</taxon>
    </lineage>
</organism>
<protein>
    <submittedName>
        <fullName evidence="4">Single-stranded DNA-binding protein</fullName>
    </submittedName>
</protein>
<evidence type="ECO:0000256" key="1">
    <source>
        <dbReference type="ARBA" id="ARBA00023125"/>
    </source>
</evidence>
<feature type="region of interest" description="Disordered" evidence="3">
    <location>
        <begin position="56"/>
        <end position="75"/>
    </location>
</feature>
<evidence type="ECO:0000256" key="3">
    <source>
        <dbReference type="SAM" id="MobiDB-lite"/>
    </source>
</evidence>